<keyword evidence="1 5" id="KW-0223">Dioxygenase</keyword>
<dbReference type="PANTHER" id="PTHR41517">
    <property type="entry name" value="1,2-DIOXYGENASE PROTEIN-RELATED"/>
    <property type="match status" value="1"/>
</dbReference>
<reference evidence="5 6" key="1">
    <citation type="submission" date="2017-08" db="EMBL/GenBank/DDBJ databases">
        <title>Whole Genome Sequence of Sphingobium hydrophobicum C1: Insights into Adaption to the Electronic-waste Contaminated Sediment.</title>
        <authorList>
            <person name="Song D."/>
            <person name="Chen X."/>
            <person name="Xu M."/>
        </authorList>
    </citation>
    <scope>NUCLEOTIDE SEQUENCE [LARGE SCALE GENOMIC DNA]</scope>
    <source>
        <strain evidence="5 6">C1</strain>
    </source>
</reference>
<evidence type="ECO:0000256" key="1">
    <source>
        <dbReference type="ARBA" id="ARBA00022964"/>
    </source>
</evidence>
<accession>A0A249MT75</accession>
<gene>
    <name evidence="5" type="primary">gtdA</name>
    <name evidence="5" type="ORF">CJD35_07950</name>
</gene>
<dbReference type="CDD" id="cd06992">
    <property type="entry name" value="cupin_GDO-like_C"/>
    <property type="match status" value="1"/>
</dbReference>
<dbReference type="SUPFAM" id="SSF51182">
    <property type="entry name" value="RmlC-like cupins"/>
    <property type="match status" value="1"/>
</dbReference>
<organism evidence="5 6">
    <name type="scientific">Sphingobium xenophagum</name>
    <dbReference type="NCBI Taxonomy" id="121428"/>
    <lineage>
        <taxon>Bacteria</taxon>
        <taxon>Pseudomonadati</taxon>
        <taxon>Pseudomonadota</taxon>
        <taxon>Alphaproteobacteria</taxon>
        <taxon>Sphingomonadales</taxon>
        <taxon>Sphingomonadaceae</taxon>
        <taxon>Sphingobium</taxon>
    </lineage>
</organism>
<dbReference type="RefSeq" id="WP_017183911.1">
    <property type="nucleotide sequence ID" value="NZ_CP022745.1"/>
</dbReference>
<dbReference type="AlphaFoldDB" id="A0A249MT75"/>
<dbReference type="Pfam" id="PF07883">
    <property type="entry name" value="Cupin_2"/>
    <property type="match status" value="2"/>
</dbReference>
<evidence type="ECO:0000313" key="5">
    <source>
        <dbReference type="EMBL" id="ASY44385.1"/>
    </source>
</evidence>
<feature type="domain" description="Cupin type-2" evidence="4">
    <location>
        <begin position="272"/>
        <end position="331"/>
    </location>
</feature>
<name>A0A249MT75_SPHXE</name>
<keyword evidence="2" id="KW-0560">Oxidoreductase</keyword>
<dbReference type="PANTHER" id="PTHR41517:SF1">
    <property type="entry name" value="CUPIN"/>
    <property type="match status" value="1"/>
</dbReference>
<dbReference type="EMBL" id="CP022745">
    <property type="protein sequence ID" value="ASY44385.1"/>
    <property type="molecule type" value="Genomic_DNA"/>
</dbReference>
<dbReference type="CDD" id="cd02216">
    <property type="entry name" value="cupin_GDO-like_N"/>
    <property type="match status" value="1"/>
</dbReference>
<dbReference type="InterPro" id="IPR013096">
    <property type="entry name" value="Cupin_2"/>
</dbReference>
<sequence length="354" mass="39150">MTVMSQGHGANDQRAQLEALYAAMAPKGLLPLWESLHALVLAEPQSPAKPWRWSYDEVRDHLMRAGDIISAEQAERRVLILENPGLGGLSAITPSLYAGLQLILPGEVAPCHRHSQNALRFVMEGSGAFTALDGEKAVMQPFDLVLTPAGQWHDHGNQTDQPMIWLDGLDIPTVRLFDASFAERLDVAAHPETVPAGDTLTRYGHNMRPLRGSLADRRPSARPLFHYRYADWRPALDAMASSAEIDPHFGHALEFLNPADGGPILSTISAHVRLLPAGFETRTRQATDGTVFVLVEGEATLELGDQEIRLGARDMVVIPSWIPYRFQAHSQTILFGYSDKASQMKLDLYRECNH</sequence>
<evidence type="ECO:0000256" key="2">
    <source>
        <dbReference type="ARBA" id="ARBA00023002"/>
    </source>
</evidence>
<dbReference type="Gene3D" id="2.60.120.10">
    <property type="entry name" value="Jelly Rolls"/>
    <property type="match status" value="1"/>
</dbReference>
<evidence type="ECO:0000256" key="3">
    <source>
        <dbReference type="NCBIfam" id="TIGR02272"/>
    </source>
</evidence>
<evidence type="ECO:0000259" key="4">
    <source>
        <dbReference type="Pfam" id="PF07883"/>
    </source>
</evidence>
<dbReference type="InterPro" id="IPR047183">
    <property type="entry name" value="GDO-like"/>
</dbReference>
<dbReference type="InterPro" id="IPR011051">
    <property type="entry name" value="RmlC_Cupin_sf"/>
</dbReference>
<dbReference type="NCBIfam" id="TIGR02272">
    <property type="entry name" value="gentisate_1_2"/>
    <property type="match status" value="1"/>
</dbReference>
<feature type="domain" description="Cupin type-2" evidence="4">
    <location>
        <begin position="100"/>
        <end position="167"/>
    </location>
</feature>
<dbReference type="KEGG" id="shyd:CJD35_07950"/>
<dbReference type="InterPro" id="IPR014710">
    <property type="entry name" value="RmlC-like_jellyroll"/>
</dbReference>
<protein>
    <recommendedName>
        <fullName evidence="3">Gentisate 1,2-dioxygenase</fullName>
        <ecNumber evidence="3">1.13.11.4</ecNumber>
    </recommendedName>
</protein>
<dbReference type="GO" id="GO:0047922">
    <property type="term" value="F:gentisate 1,2-dioxygenase activity"/>
    <property type="evidence" value="ECO:0007669"/>
    <property type="project" value="UniProtKB-UniRule"/>
</dbReference>
<proteinExistence type="predicted"/>
<evidence type="ECO:0000313" key="6">
    <source>
        <dbReference type="Proteomes" id="UP000217141"/>
    </source>
</evidence>
<dbReference type="Proteomes" id="UP000217141">
    <property type="component" value="Chromosome I"/>
</dbReference>
<dbReference type="InterPro" id="IPR011960">
    <property type="entry name" value="Gentisate_dOase"/>
</dbReference>
<dbReference type="EC" id="1.13.11.4" evidence="3"/>